<keyword evidence="8 18" id="KW-1114">Inhibition of host interferon signaling pathway by virus</keyword>
<evidence type="ECO:0000256" key="11">
    <source>
        <dbReference type="ARBA" id="ARBA00023125"/>
    </source>
</evidence>
<dbReference type="GO" id="GO:0039502">
    <property type="term" value="P:symbiont-mediated suppression of host type I interferon-mediated signaling pathway"/>
    <property type="evidence" value="ECO:0007669"/>
    <property type="project" value="UniProtKB-UniRule"/>
</dbReference>
<keyword evidence="16 18" id="KW-0899">Viral immunoevasion</keyword>
<comment type="PTM">
    <text evidence="18">Highly phosphorylated.</text>
</comment>
<dbReference type="GeneID" id="41702610"/>
<evidence type="ECO:0000256" key="14">
    <source>
        <dbReference type="ARBA" id="ARBA00023200"/>
    </source>
</evidence>
<comment type="domain">
    <text evidence="18">The E7 terminal domain is an intrinsically disordered domain, whose flexibility and conformational transitions confer target adaptability to the oncoprotein. It allows adaptation to a variety of protein targets and exposes the PEST degradation sequence that regulates its turnover in the cell.</text>
</comment>
<dbReference type="Proteomes" id="UP000289742">
    <property type="component" value="Segment"/>
</dbReference>
<dbReference type="GO" id="GO:0008270">
    <property type="term" value="F:zinc ion binding"/>
    <property type="evidence" value="ECO:0007669"/>
    <property type="project" value="UniProtKB-KW"/>
</dbReference>
<keyword evidence="15" id="KW-0922">Interferon antiviral system evasion</keyword>
<evidence type="ECO:0000256" key="17">
    <source>
        <dbReference type="ARBA" id="ARBA00023309"/>
    </source>
</evidence>
<dbReference type="GO" id="GO:0030430">
    <property type="term" value="C:host cell cytoplasm"/>
    <property type="evidence" value="ECO:0007669"/>
    <property type="project" value="UniProtKB-SubCell"/>
</dbReference>
<accession>A0A385AHD0</accession>
<evidence type="ECO:0000256" key="2">
    <source>
        <dbReference type="ARBA" id="ARBA00022518"/>
    </source>
</evidence>
<dbReference type="GO" id="GO:0003700">
    <property type="term" value="F:DNA-binding transcription factor activity"/>
    <property type="evidence" value="ECO:0007669"/>
    <property type="project" value="UniProtKB-UniRule"/>
</dbReference>
<comment type="function">
    <text evidence="19">E7 protein has both transforming and trans-activating activities.</text>
</comment>
<evidence type="ECO:0000256" key="6">
    <source>
        <dbReference type="ARBA" id="ARBA00022723"/>
    </source>
</evidence>
<evidence type="ECO:0000256" key="4">
    <source>
        <dbReference type="ARBA" id="ARBA00022581"/>
    </source>
</evidence>
<keyword evidence="13 18" id="KW-0804">Transcription</keyword>
<dbReference type="GO" id="GO:0039645">
    <property type="term" value="P:symbiont-mediated perturbation of host cell cycle G1/S transition checkpoint"/>
    <property type="evidence" value="ECO:0007669"/>
    <property type="project" value="UniProtKB-UniRule"/>
</dbReference>
<evidence type="ECO:0000256" key="15">
    <source>
        <dbReference type="ARBA" id="ARBA00023258"/>
    </source>
</evidence>
<keyword evidence="11 18" id="KW-0238">DNA-binding</keyword>
<keyword evidence="6 18" id="KW-0479">Metal-binding</keyword>
<dbReference type="GO" id="GO:0003677">
    <property type="term" value="F:DNA binding"/>
    <property type="evidence" value="ECO:0007669"/>
    <property type="project" value="UniProtKB-UniRule"/>
</dbReference>
<dbReference type="RefSeq" id="YP_009553205.1">
    <property type="nucleotide sequence ID" value="NC_040709.1"/>
</dbReference>
<keyword evidence="17 18" id="KW-1078">G1/S host cell cycle checkpoint dysregulation by virus</keyword>
<comment type="subcellular location">
    <subcellularLocation>
        <location evidence="18">Host cytoplasm</location>
    </subcellularLocation>
    <subcellularLocation>
        <location evidence="18">Host nucleus</location>
    </subcellularLocation>
    <text evidence="18">Predominantly found in the host nucleus.</text>
</comment>
<dbReference type="PIRSF" id="PIRSF003407">
    <property type="entry name" value="Papvi_E7"/>
    <property type="match status" value="1"/>
</dbReference>
<dbReference type="SUPFAM" id="SSF161234">
    <property type="entry name" value="E7 C-terminal domain-like"/>
    <property type="match status" value="1"/>
</dbReference>
<evidence type="ECO:0000256" key="7">
    <source>
        <dbReference type="ARBA" id="ARBA00022771"/>
    </source>
</evidence>
<dbReference type="GO" id="GO:0006351">
    <property type="term" value="P:DNA-templated transcription"/>
    <property type="evidence" value="ECO:0007669"/>
    <property type="project" value="UniProtKB-UniRule"/>
</dbReference>
<reference evidence="20 21" key="1">
    <citation type="submission" date="2018-01" db="EMBL/GenBank/DDBJ databases">
        <title>Diversity of papillomavirus in Rhesus macaques.</title>
        <authorList>
            <person name="Chen Z."/>
            <person name="Wong P.Y."/>
            <person name="Ho W."/>
            <person name="Chan P."/>
        </authorList>
    </citation>
    <scope>NUCLEOTIDE SEQUENCE [LARGE SCALE GENOMIC DNA]</scope>
    <source>
        <strain evidence="20">PM069S3c168082</strain>
    </source>
</reference>
<dbReference type="InterPro" id="IPR000148">
    <property type="entry name" value="Papilloma_E7"/>
</dbReference>
<dbReference type="GO" id="GO:0052170">
    <property type="term" value="P:symbiont-mediated suppression of host innate immune response"/>
    <property type="evidence" value="ECO:0007669"/>
    <property type="project" value="UniProtKB-KW"/>
</dbReference>
<evidence type="ECO:0000313" key="20">
    <source>
        <dbReference type="EMBL" id="AXN57281.1"/>
    </source>
</evidence>
<comment type="caution">
    <text evidence="18">Lacks conserved residue(s) required for the propagation of feature annotation.</text>
</comment>
<keyword evidence="1 18" id="KW-1121">Modulation of host cell cycle by virus</keyword>
<keyword evidence="7 18" id="KW-0863">Zinc-finger</keyword>
<comment type="similarity">
    <text evidence="18 19">Belongs to the papillomaviridae E7 protein family.</text>
</comment>
<proteinExistence type="inferred from homology"/>
<keyword evidence="14 18" id="KW-1035">Host cytoplasm</keyword>
<gene>
    <name evidence="18 20" type="primary">E7</name>
</gene>
<evidence type="ECO:0000256" key="10">
    <source>
        <dbReference type="ARBA" id="ARBA00023015"/>
    </source>
</evidence>
<keyword evidence="3 18" id="KW-1048">Host nucleus</keyword>
<dbReference type="EMBL" id="MG837557">
    <property type="protein sequence ID" value="AXN57281.1"/>
    <property type="molecule type" value="Genomic_DNA"/>
</dbReference>
<keyword evidence="4 18" id="KW-0945">Host-virus interaction</keyword>
<evidence type="ECO:0000256" key="5">
    <source>
        <dbReference type="ARBA" id="ARBA00022632"/>
    </source>
</evidence>
<evidence type="ECO:0000313" key="21">
    <source>
        <dbReference type="Proteomes" id="UP000289742"/>
    </source>
</evidence>
<feature type="short sequence motif" description="LXCXE motif; interaction with host RB1 and TMEM173/STING" evidence="18">
    <location>
        <begin position="22"/>
        <end position="26"/>
    </location>
</feature>
<sequence>MHGKAPTLKEIILNLEPEPVNLQCQEVLEDSDDDDDQVDATQPTQPARQAYKVLCQCAGGCCKSVRLVVYSTKEGIQRLHDLLVDDALNIVCPTCACKL</sequence>
<keyword evidence="12 18" id="KW-0010">Activator</keyword>
<evidence type="ECO:0000256" key="12">
    <source>
        <dbReference type="ARBA" id="ARBA00023159"/>
    </source>
</evidence>
<dbReference type="KEGG" id="vg:41702610"/>
<evidence type="ECO:0000256" key="19">
    <source>
        <dbReference type="PIRNR" id="PIRNR003407"/>
    </source>
</evidence>
<evidence type="ECO:0000256" key="3">
    <source>
        <dbReference type="ARBA" id="ARBA00022562"/>
    </source>
</evidence>
<name>A0A385AHD0_9PAPI</name>
<protein>
    <recommendedName>
        <fullName evidence="18 19">Protein E7</fullName>
    </recommendedName>
</protein>
<evidence type="ECO:0000256" key="13">
    <source>
        <dbReference type="ARBA" id="ARBA00023163"/>
    </source>
</evidence>
<evidence type="ECO:0000256" key="1">
    <source>
        <dbReference type="ARBA" id="ARBA00022504"/>
    </source>
</evidence>
<evidence type="ECO:0000256" key="8">
    <source>
        <dbReference type="ARBA" id="ARBA00022830"/>
    </source>
</evidence>
<feature type="short sequence motif" description="Nuclear export signal" evidence="18">
    <location>
        <begin position="76"/>
        <end position="84"/>
    </location>
</feature>
<dbReference type="GO" id="GO:0019904">
    <property type="term" value="F:protein domain specific binding"/>
    <property type="evidence" value="ECO:0007669"/>
    <property type="project" value="UniProtKB-UniRule"/>
</dbReference>
<comment type="subunit">
    <text evidence="18">Homodimer. Homooligomer. Interacts with host RB1; this interaction induces dissociation of RB1-E2F1 complex thereby disrupting RB1 activity. Interacts with host EP300; this interaction represses EP300 transcriptional activity. Interacts with protein E2; this interaction inhibits E7 oncogenic activity. Interacts with host TMEM173/STING; this interaction impairs the ability of TMEM173/STING to sense cytosolic DNA and promote the production of type I interferon (IFN-alpha and IFN-beta).</text>
</comment>
<comment type="function">
    <text evidence="18">Plays a role in viral genome replication by driving entry of quiescent cells into the cell cycle. Stimulation of progression from G1 to S phase allows the virus to efficiently use the cellular DNA replicating machinery to achieve viral genome replication. E7 protein has both transforming and trans-activating activities. Induces the disassembly of the E2F1 transcription factor from RB1, with subsequent transcriptional activation of E2F1-regulated S-phase genes. Interferes with host histone deacetylation mediated by HDAC1 and HDAC2, leading to transcription activation. Plays also a role in the inhibition of both antiviral and antiproliferative functions of host interferon alpha. Interaction with host TMEM173/STING impairs the ability of TMEM173/STING to sense cytosolic DNA and promote the production of type I interferon (IFN-alpha and IFN-beta).</text>
</comment>
<dbReference type="HAMAP" id="MF_04004">
    <property type="entry name" value="PPV_E7"/>
    <property type="match status" value="1"/>
</dbReference>
<evidence type="ECO:0000256" key="9">
    <source>
        <dbReference type="ARBA" id="ARBA00022833"/>
    </source>
</evidence>
<keyword evidence="5 18" id="KW-1090">Inhibition of host innate immune response by virus</keyword>
<keyword evidence="2 18" id="KW-0244">Early protein</keyword>
<dbReference type="GO" id="GO:0042025">
    <property type="term" value="C:host cell nucleus"/>
    <property type="evidence" value="ECO:0007669"/>
    <property type="project" value="UniProtKB-SubCell"/>
</dbReference>
<dbReference type="Gene3D" id="3.30.160.330">
    <property type="match status" value="1"/>
</dbReference>
<dbReference type="Pfam" id="PF00527">
    <property type="entry name" value="E7"/>
    <property type="match status" value="1"/>
</dbReference>
<evidence type="ECO:0000256" key="16">
    <source>
        <dbReference type="ARBA" id="ARBA00023280"/>
    </source>
</evidence>
<keyword evidence="9 18" id="KW-0862">Zinc</keyword>
<evidence type="ECO:0000256" key="18">
    <source>
        <dbReference type="HAMAP-Rule" id="MF_04004"/>
    </source>
</evidence>
<organism evidence="20 21">
    <name type="scientific">Macaca mulatta papillomavirus 2</name>
    <dbReference type="NCBI Taxonomy" id="2294150"/>
    <lineage>
        <taxon>Viruses</taxon>
        <taxon>Monodnaviria</taxon>
        <taxon>Shotokuvirae</taxon>
        <taxon>Cossaviricota</taxon>
        <taxon>Papovaviricetes</taxon>
        <taxon>Zurhausenvirales</taxon>
        <taxon>Papillomaviridae</taxon>
        <taxon>primate papillomaviruses</taxon>
    </lineage>
</organism>
<keyword evidence="10 18" id="KW-0805">Transcription regulation</keyword>